<protein>
    <recommendedName>
        <fullName evidence="2">N-acetylmuramoyl-L-alanine amidase</fullName>
        <ecNumber evidence="2">3.5.1.28</ecNumber>
    </recommendedName>
</protein>
<dbReference type="Gene3D" id="3.40.630.40">
    <property type="entry name" value="Zn-dependent exopeptidases"/>
    <property type="match status" value="1"/>
</dbReference>
<evidence type="ECO:0000256" key="2">
    <source>
        <dbReference type="ARBA" id="ARBA00011901"/>
    </source>
</evidence>
<accession>A0ABV3S8V4</accession>
<dbReference type="Gene3D" id="3.10.350.10">
    <property type="entry name" value="LysM domain"/>
    <property type="match status" value="1"/>
</dbReference>
<dbReference type="GO" id="GO:0008745">
    <property type="term" value="F:N-acetylmuramoyl-L-alanine amidase activity"/>
    <property type="evidence" value="ECO:0007669"/>
    <property type="project" value="UniProtKB-EC"/>
</dbReference>
<dbReference type="SUPFAM" id="SSF54106">
    <property type="entry name" value="LysM domain"/>
    <property type="match status" value="1"/>
</dbReference>
<feature type="domain" description="LysM" evidence="4">
    <location>
        <begin position="384"/>
        <end position="427"/>
    </location>
</feature>
<dbReference type="SMART" id="SM00646">
    <property type="entry name" value="Ami_3"/>
    <property type="match status" value="1"/>
</dbReference>
<dbReference type="CDD" id="cd00118">
    <property type="entry name" value="LysM"/>
    <property type="match status" value="1"/>
</dbReference>
<dbReference type="EMBL" id="JBAKFJ010000001">
    <property type="protein sequence ID" value="MEX0386566.1"/>
    <property type="molecule type" value="Genomic_DNA"/>
</dbReference>
<dbReference type="CDD" id="cd02696">
    <property type="entry name" value="MurNAc-LAA"/>
    <property type="match status" value="1"/>
</dbReference>
<sequence>MVFALLLAPATALAETVVEDVRTWNGPDHTRVVLDLSSPTDHELFTLEGPHRAVIDLADARLDPALLEGIRDEGPIRRIRSGRRDDGVRIVFDLDRALATESFRVAPNENYGHRLVVDLNHVGGGVDDGSSGGRGDAPVRTAESGRTGEFVVAIDAGHGGEDPGAIGAAGTYEKDIVLAVARKLANRVNAVDGLRAVLIRDGDYYIGLRDRTRKARESGADLFISLHADAFHDRRVKGSSVFVLSRNGATSEMARVLAQRANRADRIGGVSLADKDEQLASVLVDLSRAHTVEESVDVARVLIEELDALGDVHGGDVEQAGFAVLKSLDMPSVLVELAFISNPDEERRLRSKAYQRQLADGLVHGVKAYVSRTRPELALKVDDSEYMVRRGDTLSAIAQRHAVSVGALRRVNDIGGDMITAGRTLRIP</sequence>
<gene>
    <name evidence="5" type="ORF">V6X64_06135</name>
</gene>
<dbReference type="InterPro" id="IPR002508">
    <property type="entry name" value="MurNAc-LAA_cat"/>
</dbReference>
<evidence type="ECO:0000313" key="5">
    <source>
        <dbReference type="EMBL" id="MEX0386566.1"/>
    </source>
</evidence>
<comment type="catalytic activity">
    <reaction evidence="1">
        <text>Hydrolyzes the link between N-acetylmuramoyl residues and L-amino acid residues in certain cell-wall glycopeptides.</text>
        <dbReference type="EC" id="3.5.1.28"/>
    </reaction>
</comment>
<dbReference type="RefSeq" id="WP_367967033.1">
    <property type="nucleotide sequence ID" value="NZ_JBAKFI010000001.1"/>
</dbReference>
<keyword evidence="6" id="KW-1185">Reference proteome</keyword>
<dbReference type="InterPro" id="IPR036779">
    <property type="entry name" value="LysM_dom_sf"/>
</dbReference>
<dbReference type="Pfam" id="PF11741">
    <property type="entry name" value="AMIN"/>
    <property type="match status" value="1"/>
</dbReference>
<dbReference type="Gene3D" id="2.60.40.3500">
    <property type="match status" value="1"/>
</dbReference>
<evidence type="ECO:0000256" key="3">
    <source>
        <dbReference type="ARBA" id="ARBA00022801"/>
    </source>
</evidence>
<dbReference type="PANTHER" id="PTHR30404">
    <property type="entry name" value="N-ACETYLMURAMOYL-L-ALANINE AMIDASE"/>
    <property type="match status" value="1"/>
</dbReference>
<dbReference type="PROSITE" id="PS51782">
    <property type="entry name" value="LYSM"/>
    <property type="match status" value="1"/>
</dbReference>
<dbReference type="InterPro" id="IPR018392">
    <property type="entry name" value="LysM"/>
</dbReference>
<evidence type="ECO:0000256" key="1">
    <source>
        <dbReference type="ARBA" id="ARBA00001561"/>
    </source>
</evidence>
<comment type="caution">
    <text evidence="5">The sequence shown here is derived from an EMBL/GenBank/DDBJ whole genome shotgun (WGS) entry which is preliminary data.</text>
</comment>
<evidence type="ECO:0000313" key="6">
    <source>
        <dbReference type="Proteomes" id="UP001556653"/>
    </source>
</evidence>
<dbReference type="PANTHER" id="PTHR30404:SF0">
    <property type="entry name" value="N-ACETYLMURAMOYL-L-ALANINE AMIDASE AMIC"/>
    <property type="match status" value="1"/>
</dbReference>
<reference evidence="5 6" key="1">
    <citation type="submission" date="2024-02" db="EMBL/GenBank/DDBJ databases">
        <title>New especies of Spiribacter isolated from saline water.</title>
        <authorList>
            <person name="Leon M.J."/>
            <person name="De La Haba R."/>
            <person name="Sanchez-Porro C."/>
            <person name="Ventosa A."/>
        </authorList>
    </citation>
    <scope>NUCLEOTIDE SEQUENCE [LARGE SCALE GENOMIC DNA]</scope>
    <source>
        <strain evidence="6">ag22IC4-227</strain>
    </source>
</reference>
<organism evidence="5 6">
    <name type="scientific">Spiribacter onubensis</name>
    <dbReference type="NCBI Taxonomy" id="3122420"/>
    <lineage>
        <taxon>Bacteria</taxon>
        <taxon>Pseudomonadati</taxon>
        <taxon>Pseudomonadota</taxon>
        <taxon>Gammaproteobacteria</taxon>
        <taxon>Chromatiales</taxon>
        <taxon>Ectothiorhodospiraceae</taxon>
        <taxon>Spiribacter</taxon>
    </lineage>
</organism>
<dbReference type="Proteomes" id="UP001556653">
    <property type="component" value="Unassembled WGS sequence"/>
</dbReference>
<evidence type="ECO:0000259" key="4">
    <source>
        <dbReference type="PROSITE" id="PS51782"/>
    </source>
</evidence>
<keyword evidence="3 5" id="KW-0378">Hydrolase</keyword>
<dbReference type="SMART" id="SM00257">
    <property type="entry name" value="LysM"/>
    <property type="match status" value="1"/>
</dbReference>
<name>A0ABV3S8V4_9GAMM</name>
<dbReference type="InterPro" id="IPR021731">
    <property type="entry name" value="AMIN_dom"/>
</dbReference>
<dbReference type="SUPFAM" id="SSF53187">
    <property type="entry name" value="Zn-dependent exopeptidases"/>
    <property type="match status" value="1"/>
</dbReference>
<dbReference type="Pfam" id="PF01476">
    <property type="entry name" value="LysM"/>
    <property type="match status" value="1"/>
</dbReference>
<dbReference type="InterPro" id="IPR050695">
    <property type="entry name" value="N-acetylmuramoyl_amidase_3"/>
</dbReference>
<dbReference type="Pfam" id="PF01520">
    <property type="entry name" value="Amidase_3"/>
    <property type="match status" value="1"/>
</dbReference>
<dbReference type="EC" id="3.5.1.28" evidence="2"/>
<proteinExistence type="predicted"/>